<dbReference type="HOGENOM" id="CLU_084459_0_0_4"/>
<dbReference type="KEGG" id="shd:SUTH_02499"/>
<feature type="compositionally biased region" description="Basic and acidic residues" evidence="1">
    <location>
        <begin position="119"/>
        <end position="129"/>
    </location>
</feature>
<keyword evidence="3" id="KW-1185">Reference proteome</keyword>
<name>W0SH43_9PROT</name>
<reference evidence="2 3" key="1">
    <citation type="journal article" date="2014" name="Syst. Appl. Microbiol.">
        <title>Complete genomes of freshwater sulfur oxidizers Sulfuricella denitrificans skB26 and Sulfuritalea hydrogenivorans sk43H: genetic insights into the sulfur oxidation pathway of betaproteobacteria.</title>
        <authorList>
            <person name="Watanabe T."/>
            <person name="Kojima H."/>
            <person name="Fukui M."/>
        </authorList>
    </citation>
    <scope>NUCLEOTIDE SEQUENCE [LARGE SCALE GENOMIC DNA]</scope>
    <source>
        <strain evidence="2">DSM22779</strain>
    </source>
</reference>
<evidence type="ECO:0000256" key="1">
    <source>
        <dbReference type="SAM" id="MobiDB-lite"/>
    </source>
</evidence>
<accession>W0SH43</accession>
<dbReference type="OrthoDB" id="5401600at2"/>
<dbReference type="Proteomes" id="UP000031637">
    <property type="component" value="Chromosome"/>
</dbReference>
<organism evidence="2 3">
    <name type="scientific">Sulfuritalea hydrogenivorans sk43H</name>
    <dbReference type="NCBI Taxonomy" id="1223802"/>
    <lineage>
        <taxon>Bacteria</taxon>
        <taxon>Pseudomonadati</taxon>
        <taxon>Pseudomonadota</taxon>
        <taxon>Betaproteobacteria</taxon>
        <taxon>Nitrosomonadales</taxon>
        <taxon>Sterolibacteriaceae</taxon>
        <taxon>Sulfuritalea</taxon>
    </lineage>
</organism>
<dbReference type="STRING" id="1223802.SUTH_02499"/>
<protein>
    <submittedName>
        <fullName evidence="2">Uncharacterized protein</fullName>
    </submittedName>
</protein>
<dbReference type="EMBL" id="AP012547">
    <property type="protein sequence ID" value="BAO30282.1"/>
    <property type="molecule type" value="Genomic_DNA"/>
</dbReference>
<dbReference type="AlphaFoldDB" id="W0SH43"/>
<proteinExistence type="predicted"/>
<evidence type="ECO:0000313" key="3">
    <source>
        <dbReference type="Proteomes" id="UP000031637"/>
    </source>
</evidence>
<sequence length="262" mass="27864">MQRFFIAFLMISSVAWAQALEIIDLRHRSAEQLLPQLMPFIEPGGALSGMNDKLFLRASSRNQADIKALVASLDIPVRRLMISVRQEGADVGTDRGAGISGRVEVGAGGTAISGRGHLHQSDSRSRRDTTQQVQTIDGGRAAILVGESMLLPLRQVVLTPAGVVVSESFVQRDLGTGFVAVPRLSGDRVTLEISPRDDTPGPLPGSVNVQRLLTTVSGRLGEWLELGGSAGEQSGNSAGIASIGAQSASRQRRLLLKVEELP</sequence>
<gene>
    <name evidence="2" type="ORF">SUTH_02499</name>
</gene>
<evidence type="ECO:0000313" key="2">
    <source>
        <dbReference type="EMBL" id="BAO30282.1"/>
    </source>
</evidence>
<feature type="region of interest" description="Disordered" evidence="1">
    <location>
        <begin position="108"/>
        <end position="133"/>
    </location>
</feature>